<dbReference type="EMBL" id="BOMB01000031">
    <property type="protein sequence ID" value="GID14419.1"/>
    <property type="molecule type" value="Genomic_DNA"/>
</dbReference>
<dbReference type="PROSITE" id="PS50043">
    <property type="entry name" value="HTH_LUXR_2"/>
    <property type="match status" value="1"/>
</dbReference>
<sequence>MFEALGLSAAAEALYLELLDRPGTAPGALVTTGRDADHVTAAVTELREAGLLLPDARCTAVAPDLAVELLARRQEEHVRQARAAVEPMLTRYRQAAGSADPVEVVTGTEQVALRYEQLVRCARREILGFDKPPYVRPVRDLAMELATLGQRVRFRAVYARAALTGPGRLSDVDTLKNAGEQARIMPDLPFKLIIVDRRWAMVPISEGTEAERAMVLRPCSLFDALLATFDAYWERAVPFGDTRSRGAGGDLSDPDRQLLALLATGLTDERIAAHLGLGLRTVQRRVRGLMDRLGAGNRFQAGLQAARGGLL</sequence>
<dbReference type="Gene3D" id="1.10.10.10">
    <property type="entry name" value="Winged helix-like DNA-binding domain superfamily/Winged helix DNA-binding domain"/>
    <property type="match status" value="1"/>
</dbReference>
<dbReference type="InterPro" id="IPR036388">
    <property type="entry name" value="WH-like_DNA-bd_sf"/>
</dbReference>
<dbReference type="RefSeq" id="WP_203662240.1">
    <property type="nucleotide sequence ID" value="NZ_BAAAZM010000018.1"/>
</dbReference>
<name>A0A8J3NCK7_9ACTN</name>
<proteinExistence type="predicted"/>
<dbReference type="Pfam" id="PF00196">
    <property type="entry name" value="GerE"/>
    <property type="match status" value="1"/>
</dbReference>
<evidence type="ECO:0000313" key="3">
    <source>
        <dbReference type="Proteomes" id="UP000612808"/>
    </source>
</evidence>
<dbReference type="PRINTS" id="PR00038">
    <property type="entry name" value="HTHLUXR"/>
</dbReference>
<evidence type="ECO:0000313" key="2">
    <source>
        <dbReference type="EMBL" id="GID14419.1"/>
    </source>
</evidence>
<dbReference type="GO" id="GO:0003677">
    <property type="term" value="F:DNA binding"/>
    <property type="evidence" value="ECO:0007669"/>
    <property type="project" value="InterPro"/>
</dbReference>
<dbReference type="AlphaFoldDB" id="A0A8J3NCK7"/>
<evidence type="ECO:0000259" key="1">
    <source>
        <dbReference type="PROSITE" id="PS50043"/>
    </source>
</evidence>
<gene>
    <name evidence="2" type="ORF">Aru02nite_53080</name>
</gene>
<keyword evidence="3" id="KW-1185">Reference proteome</keyword>
<dbReference type="InterPro" id="IPR016032">
    <property type="entry name" value="Sig_transdc_resp-reg_C-effctor"/>
</dbReference>
<dbReference type="SMART" id="SM00421">
    <property type="entry name" value="HTH_LUXR"/>
    <property type="match status" value="1"/>
</dbReference>
<dbReference type="InterPro" id="IPR051797">
    <property type="entry name" value="TrmB-like"/>
</dbReference>
<dbReference type="PANTHER" id="PTHR34293:SF1">
    <property type="entry name" value="HTH-TYPE TRANSCRIPTIONAL REGULATOR TRMBL2"/>
    <property type="match status" value="1"/>
</dbReference>
<reference evidence="2" key="1">
    <citation type="submission" date="2021-01" db="EMBL/GenBank/DDBJ databases">
        <title>Whole genome shotgun sequence of Actinocatenispora rupis NBRC 107355.</title>
        <authorList>
            <person name="Komaki H."/>
            <person name="Tamura T."/>
        </authorList>
    </citation>
    <scope>NUCLEOTIDE SEQUENCE</scope>
    <source>
        <strain evidence="2">NBRC 107355</strain>
    </source>
</reference>
<feature type="domain" description="HTH luxR-type" evidence="1">
    <location>
        <begin position="244"/>
        <end position="309"/>
    </location>
</feature>
<dbReference type="GO" id="GO:0006355">
    <property type="term" value="P:regulation of DNA-templated transcription"/>
    <property type="evidence" value="ECO:0007669"/>
    <property type="project" value="InterPro"/>
</dbReference>
<dbReference type="SUPFAM" id="SSF46894">
    <property type="entry name" value="C-terminal effector domain of the bipartite response regulators"/>
    <property type="match status" value="1"/>
</dbReference>
<accession>A0A8J3NCK7</accession>
<comment type="caution">
    <text evidence="2">The sequence shown here is derived from an EMBL/GenBank/DDBJ whole genome shotgun (WGS) entry which is preliminary data.</text>
</comment>
<dbReference type="InterPro" id="IPR000792">
    <property type="entry name" value="Tscrpt_reg_LuxR_C"/>
</dbReference>
<dbReference type="Proteomes" id="UP000612808">
    <property type="component" value="Unassembled WGS sequence"/>
</dbReference>
<organism evidence="2 3">
    <name type="scientific">Actinocatenispora rupis</name>
    <dbReference type="NCBI Taxonomy" id="519421"/>
    <lineage>
        <taxon>Bacteria</taxon>
        <taxon>Bacillati</taxon>
        <taxon>Actinomycetota</taxon>
        <taxon>Actinomycetes</taxon>
        <taxon>Micromonosporales</taxon>
        <taxon>Micromonosporaceae</taxon>
        <taxon>Actinocatenispora</taxon>
    </lineage>
</organism>
<protein>
    <submittedName>
        <fullName evidence="2">Transcriptional regulator</fullName>
    </submittedName>
</protein>
<dbReference type="PANTHER" id="PTHR34293">
    <property type="entry name" value="HTH-TYPE TRANSCRIPTIONAL REGULATOR TRMBL2"/>
    <property type="match status" value="1"/>
</dbReference>